<comment type="subcellular location">
    <subcellularLocation>
        <location evidence="1">Membrane</location>
        <topology evidence="1">Multi-pass membrane protein</topology>
    </subcellularLocation>
</comment>
<dbReference type="GO" id="GO:0004930">
    <property type="term" value="F:G protein-coupled receptor activity"/>
    <property type="evidence" value="ECO:0007669"/>
    <property type="project" value="UniProtKB-KW"/>
</dbReference>
<dbReference type="PANTHER" id="PTHR46048">
    <property type="entry name" value="HYDROXYCARBOXYLIC ACID RECEPTOR 2"/>
    <property type="match status" value="1"/>
</dbReference>
<evidence type="ECO:0000256" key="3">
    <source>
        <dbReference type="ARBA" id="ARBA00022989"/>
    </source>
</evidence>
<dbReference type="AlphaFoldDB" id="A0A3B3R5V7"/>
<reference evidence="11" key="2">
    <citation type="submission" date="2025-09" db="UniProtKB">
        <authorList>
            <consortium name="Ensembl"/>
        </authorList>
    </citation>
    <scope>IDENTIFICATION</scope>
</reference>
<evidence type="ECO:0000256" key="8">
    <source>
        <dbReference type="RuleBase" id="RU000688"/>
    </source>
</evidence>
<feature type="transmembrane region" description="Helical" evidence="9">
    <location>
        <begin position="182"/>
        <end position="203"/>
    </location>
</feature>
<dbReference type="PRINTS" id="PR00237">
    <property type="entry name" value="GPCRRHODOPSN"/>
</dbReference>
<feature type="transmembrane region" description="Helical" evidence="9">
    <location>
        <begin position="90"/>
        <end position="111"/>
    </location>
</feature>
<dbReference type="GO" id="GO:0005886">
    <property type="term" value="C:plasma membrane"/>
    <property type="evidence" value="ECO:0007669"/>
    <property type="project" value="TreeGrafter"/>
</dbReference>
<proteinExistence type="inferred from homology"/>
<evidence type="ECO:0000256" key="4">
    <source>
        <dbReference type="ARBA" id="ARBA00023040"/>
    </source>
</evidence>
<dbReference type="PANTHER" id="PTHR46048:SF6">
    <property type="entry name" value="HYDROXYCARBOXYLIC ACID RECEPTOR 2"/>
    <property type="match status" value="1"/>
</dbReference>
<dbReference type="Ensembl" id="ENSPKIT00000038192.1">
    <property type="protein sequence ID" value="ENSPKIP00000013763.1"/>
    <property type="gene ID" value="ENSPKIG00000001071.1"/>
</dbReference>
<dbReference type="SUPFAM" id="SSF81321">
    <property type="entry name" value="Family A G protein-coupled receptor-like"/>
    <property type="match status" value="1"/>
</dbReference>
<evidence type="ECO:0000256" key="2">
    <source>
        <dbReference type="ARBA" id="ARBA00022692"/>
    </source>
</evidence>
<dbReference type="PROSITE" id="PS50262">
    <property type="entry name" value="G_PROTEIN_RECEP_F1_2"/>
    <property type="match status" value="1"/>
</dbReference>
<feature type="domain" description="G-protein coupled receptors family 1 profile" evidence="10">
    <location>
        <begin position="32"/>
        <end position="284"/>
    </location>
</feature>
<evidence type="ECO:0000256" key="7">
    <source>
        <dbReference type="ARBA" id="ARBA00023224"/>
    </source>
</evidence>
<feature type="transmembrane region" description="Helical" evidence="9">
    <location>
        <begin position="223"/>
        <end position="245"/>
    </location>
</feature>
<evidence type="ECO:0000259" key="10">
    <source>
        <dbReference type="PROSITE" id="PS50262"/>
    </source>
</evidence>
<dbReference type="InterPro" id="IPR000276">
    <property type="entry name" value="GPCR_Rhodpsn"/>
</dbReference>
<accession>A0A3B3R5V7</accession>
<keyword evidence="4 8" id="KW-0297">G-protein coupled receptor</keyword>
<dbReference type="InterPro" id="IPR017452">
    <property type="entry name" value="GPCR_Rhodpsn_7TM"/>
</dbReference>
<keyword evidence="5 9" id="KW-0472">Membrane</keyword>
<dbReference type="InterPro" id="IPR051893">
    <property type="entry name" value="HCARs"/>
</dbReference>
<dbReference type="PROSITE" id="PS00237">
    <property type="entry name" value="G_PROTEIN_RECEP_F1_1"/>
    <property type="match status" value="1"/>
</dbReference>
<evidence type="ECO:0000313" key="12">
    <source>
        <dbReference type="Proteomes" id="UP000261540"/>
    </source>
</evidence>
<protein>
    <recommendedName>
        <fullName evidence="10">G-protein coupled receptors family 1 profile domain-containing protein</fullName>
    </recommendedName>
</protein>
<evidence type="ECO:0000256" key="9">
    <source>
        <dbReference type="SAM" id="Phobius"/>
    </source>
</evidence>
<feature type="transmembrane region" description="Helical" evidence="9">
    <location>
        <begin position="265"/>
        <end position="287"/>
    </location>
</feature>
<evidence type="ECO:0000313" key="11">
    <source>
        <dbReference type="Ensembl" id="ENSPKIP00000013763.1"/>
    </source>
</evidence>
<keyword evidence="2 8" id="KW-0812">Transmembrane</keyword>
<dbReference type="Proteomes" id="UP000261540">
    <property type="component" value="Unplaced"/>
</dbReference>
<keyword evidence="7 8" id="KW-0807">Transducer</keyword>
<keyword evidence="12" id="KW-1185">Reference proteome</keyword>
<keyword evidence="6 8" id="KW-0675">Receptor</keyword>
<dbReference type="GeneTree" id="ENSGT01140000282516"/>
<evidence type="ECO:0000256" key="1">
    <source>
        <dbReference type="ARBA" id="ARBA00004141"/>
    </source>
</evidence>
<sequence length="355" mass="41004">MNASSNCCVFGGGQFESLSSIICIEFILGMIGNGVALWIFCFCLKPWKSSTVFLFNLALADFLLNVILPFRASYYLMGRDWIFGDVFCRISLFMLAMNRCGSILFLTAVAVDRFLRVVHPHHPLNSMSVRKTVGAACAIWALTISQTAHLMFDTHITKSGNLTQCESFQICETSNHLSWHKFIFVFSFYLPLAIILFCTIRIITQLKNRQMDKDQRIRRTLRFIIVVVVVFFLCFFPSNLTQVVIWIKVTFYPGLCEDYDVLQTVFFYMISLTYLNSALDPIVYYFYSPTFKKICQKQFKRLWKKAEVPILKPHLQRRSTCYEIPLTSGGSRKFYMGWQEMLAGWHGGQYVGVLI</sequence>
<reference evidence="11" key="1">
    <citation type="submission" date="2025-08" db="UniProtKB">
        <authorList>
            <consortium name="Ensembl"/>
        </authorList>
    </citation>
    <scope>IDENTIFICATION</scope>
</reference>
<feature type="transmembrane region" description="Helical" evidence="9">
    <location>
        <begin position="18"/>
        <end position="40"/>
    </location>
</feature>
<dbReference type="STRING" id="1676925.ENSPKIP00000013763"/>
<organism evidence="11 12">
    <name type="scientific">Paramormyrops kingsleyae</name>
    <dbReference type="NCBI Taxonomy" id="1676925"/>
    <lineage>
        <taxon>Eukaryota</taxon>
        <taxon>Metazoa</taxon>
        <taxon>Chordata</taxon>
        <taxon>Craniata</taxon>
        <taxon>Vertebrata</taxon>
        <taxon>Euteleostomi</taxon>
        <taxon>Actinopterygii</taxon>
        <taxon>Neopterygii</taxon>
        <taxon>Teleostei</taxon>
        <taxon>Osteoglossocephala</taxon>
        <taxon>Osteoglossomorpha</taxon>
        <taxon>Osteoglossiformes</taxon>
        <taxon>Mormyridae</taxon>
        <taxon>Paramormyrops</taxon>
    </lineage>
</organism>
<comment type="similarity">
    <text evidence="8">Belongs to the G-protein coupled receptor 1 family.</text>
</comment>
<feature type="transmembrane region" description="Helical" evidence="9">
    <location>
        <begin position="132"/>
        <end position="152"/>
    </location>
</feature>
<keyword evidence="3 9" id="KW-1133">Transmembrane helix</keyword>
<dbReference type="Gene3D" id="1.20.1070.10">
    <property type="entry name" value="Rhodopsin 7-helix transmembrane proteins"/>
    <property type="match status" value="1"/>
</dbReference>
<dbReference type="Pfam" id="PF00001">
    <property type="entry name" value="7tm_1"/>
    <property type="match status" value="1"/>
</dbReference>
<feature type="transmembrane region" description="Helical" evidence="9">
    <location>
        <begin position="52"/>
        <end position="70"/>
    </location>
</feature>
<name>A0A3B3R5V7_9TELE</name>
<evidence type="ECO:0000256" key="5">
    <source>
        <dbReference type="ARBA" id="ARBA00023136"/>
    </source>
</evidence>
<evidence type="ECO:0000256" key="6">
    <source>
        <dbReference type="ARBA" id="ARBA00023170"/>
    </source>
</evidence>